<evidence type="ECO:0000256" key="2">
    <source>
        <dbReference type="SAM" id="MobiDB-lite"/>
    </source>
</evidence>
<evidence type="ECO:0000313" key="4">
    <source>
        <dbReference type="EMBL" id="BAY88027.1"/>
    </source>
</evidence>
<feature type="region of interest" description="Disordered" evidence="2">
    <location>
        <begin position="438"/>
        <end position="481"/>
    </location>
</feature>
<dbReference type="InterPro" id="IPR038280">
    <property type="entry name" value="ResT/TelK_cat_sf"/>
</dbReference>
<proteinExistence type="predicted"/>
<reference evidence="4 5" key="1">
    <citation type="submission" date="2017-06" db="EMBL/GenBank/DDBJ databases">
        <title>Genome sequencing of cyanobaciteial culture collection at National Institute for Environmental Studies (NIES).</title>
        <authorList>
            <person name="Hirose Y."/>
            <person name="Shimura Y."/>
            <person name="Fujisawa T."/>
            <person name="Nakamura Y."/>
            <person name="Kawachi M."/>
        </authorList>
    </citation>
    <scope>NUCLEOTIDE SEQUENCE [LARGE SCALE GENOMIC DNA]</scope>
    <source>
        <strain evidence="4 5">NIES-267</strain>
        <plasmid evidence="5">Plasmid5 dna</plasmid>
    </source>
</reference>
<geneLocation type="plasmid" evidence="5">
    <name>Plasmid5 dna</name>
</geneLocation>
<evidence type="ECO:0000313" key="5">
    <source>
        <dbReference type="Proteomes" id="UP000218418"/>
    </source>
</evidence>
<feature type="compositionally biased region" description="Polar residues" evidence="2">
    <location>
        <begin position="438"/>
        <end position="450"/>
    </location>
</feature>
<dbReference type="InterPro" id="IPR032047">
    <property type="entry name" value="ResT/TelK_cat"/>
</dbReference>
<accession>A0A1Z4M3I1</accession>
<feature type="domain" description="Telomere resolvase ResT/TelK catalytic" evidence="3">
    <location>
        <begin position="120"/>
        <end position="313"/>
    </location>
</feature>
<name>A0A1Z4M3I1_9CYAN</name>
<dbReference type="EMBL" id="AP018232">
    <property type="protein sequence ID" value="BAY88027.1"/>
    <property type="molecule type" value="Genomic_DNA"/>
</dbReference>
<sequence>MSKAVQEKVNELFEATKNLKTFEEMQPHCDDFNNWIKENTTYSQESLGTVLSRVGFYKKFKGLPLEQEVNAVSVPKLDKDGNQVGTELKHYVLTQCGLTKKDWEVRNTTTRATDRLSNGNEIDPEQYLEVVGKLLSSDDPHELAVGLIASTGRRPHEILARAKFTPIEGEDYQVMFEGQGKKRGEKPVFKIATLYPADYIIKIHTALLKEPSTKALLKEVKAEFPKDTVAQNRRIDSRRNGSVNRVVRAYFGDKDDSSPVLAIRHGEEQDNCKALRAAYAALATERDCPKSVGEKMLHAARLLGHYVGEKPTDSSLRQTVTTLGYLDYYTTKSVPFPNNLVEDKQPKTNVRVFVDDLKAIKELQEKWELPNQQTTVKNLIELAQKAKELEEKLLDTQAQLEEFKNQQLQETDTETMENLESTISRILDEKLSRLMPQLQQGESNSTNNKTAKSKPKEDDTDWESMSSEELKQNKSRGAAEEKLRRSYLAITNHNDHKARDNNGQPDTNQMWVINNQALRQLSGCNGMLVKDWMERHKTAIDDHNNKYGLGIYHNKGRGDITEAIN</sequence>
<dbReference type="Gene3D" id="1.10.443.30">
    <property type="entry name" value="Telomere resolvase"/>
    <property type="match status" value="1"/>
</dbReference>
<keyword evidence="4" id="KW-0614">Plasmid</keyword>
<gene>
    <name evidence="4" type="ORF">NIES267_75690</name>
</gene>
<keyword evidence="5" id="KW-1185">Reference proteome</keyword>
<evidence type="ECO:0000256" key="1">
    <source>
        <dbReference type="SAM" id="Coils"/>
    </source>
</evidence>
<feature type="compositionally biased region" description="Basic and acidic residues" evidence="2">
    <location>
        <begin position="468"/>
        <end position="481"/>
    </location>
</feature>
<feature type="coiled-coil region" evidence="1">
    <location>
        <begin position="372"/>
        <end position="406"/>
    </location>
</feature>
<protein>
    <recommendedName>
        <fullName evidence="3">Telomere resolvase ResT/TelK catalytic domain-containing protein</fullName>
    </recommendedName>
</protein>
<dbReference type="AlphaFoldDB" id="A0A1Z4M3I1"/>
<dbReference type="Proteomes" id="UP000218418">
    <property type="component" value="Plasmid plasmid5"/>
</dbReference>
<evidence type="ECO:0000259" key="3">
    <source>
        <dbReference type="Pfam" id="PF16684"/>
    </source>
</evidence>
<organism evidence="4 5">
    <name type="scientific">Calothrix parasitica NIES-267</name>
    <dbReference type="NCBI Taxonomy" id="1973488"/>
    <lineage>
        <taxon>Bacteria</taxon>
        <taxon>Bacillati</taxon>
        <taxon>Cyanobacteriota</taxon>
        <taxon>Cyanophyceae</taxon>
        <taxon>Nostocales</taxon>
        <taxon>Calotrichaceae</taxon>
        <taxon>Calothrix</taxon>
    </lineage>
</organism>
<keyword evidence="1" id="KW-0175">Coiled coil</keyword>
<dbReference type="OrthoDB" id="500642at2"/>
<dbReference type="Pfam" id="PF16684">
    <property type="entry name" value="ResT-TelK_cat"/>
    <property type="match status" value="1"/>
</dbReference>